<dbReference type="PANTHER" id="PTHR47637:SF1">
    <property type="entry name" value="CHAPERONE SURA"/>
    <property type="match status" value="1"/>
</dbReference>
<reference evidence="3 4" key="1">
    <citation type="submission" date="2018-04" db="EMBL/GenBank/DDBJ databases">
        <title>Novel Campyloabacter and Helicobacter Species and Strains.</title>
        <authorList>
            <person name="Mannion A.J."/>
            <person name="Shen Z."/>
            <person name="Fox J.G."/>
        </authorList>
    </citation>
    <scope>NUCLEOTIDE SEQUENCE [LARGE SCALE GENOMIC DNA]</scope>
    <source>
        <strain evidence="3 4">MIT 99-5101</strain>
    </source>
</reference>
<dbReference type="InterPro" id="IPR046357">
    <property type="entry name" value="PPIase_dom_sf"/>
</dbReference>
<dbReference type="Proteomes" id="UP000256650">
    <property type="component" value="Unassembled WGS sequence"/>
</dbReference>
<comment type="caution">
    <text evidence="3">The sequence shown here is derived from an EMBL/GenBank/DDBJ whole genome shotgun (WGS) entry which is preliminary data.</text>
</comment>
<dbReference type="AlphaFoldDB" id="A0A3D8IFS2"/>
<name>A0A3D8IFS2_9HELI</name>
<feature type="domain" description="Cj1289-like C-terminal" evidence="2">
    <location>
        <begin position="150"/>
        <end position="243"/>
    </location>
</feature>
<dbReference type="RefSeq" id="WP_115551169.1">
    <property type="nucleotide sequence ID" value="NZ_CAONBV010000009.1"/>
</dbReference>
<dbReference type="PANTHER" id="PTHR47637">
    <property type="entry name" value="CHAPERONE SURA"/>
    <property type="match status" value="1"/>
</dbReference>
<protein>
    <recommendedName>
        <fullName evidence="2">Cj1289-like C-terminal domain-containing protein</fullName>
    </recommendedName>
</protein>
<proteinExistence type="predicted"/>
<accession>A0A3D8IFS2</accession>
<dbReference type="Gene3D" id="3.10.50.40">
    <property type="match status" value="1"/>
</dbReference>
<dbReference type="OrthoDB" id="5329645at2"/>
<dbReference type="GO" id="GO:0003755">
    <property type="term" value="F:peptidyl-prolyl cis-trans isomerase activity"/>
    <property type="evidence" value="ECO:0007669"/>
    <property type="project" value="InterPro"/>
</dbReference>
<dbReference type="SUPFAM" id="SSF109998">
    <property type="entry name" value="Triger factor/SurA peptide-binding domain-like"/>
    <property type="match status" value="1"/>
</dbReference>
<evidence type="ECO:0000256" key="1">
    <source>
        <dbReference type="ARBA" id="ARBA00022729"/>
    </source>
</evidence>
<gene>
    <name evidence="3" type="ORF">CQA43_03240</name>
</gene>
<evidence type="ECO:0000313" key="4">
    <source>
        <dbReference type="Proteomes" id="UP000256650"/>
    </source>
</evidence>
<dbReference type="GeneID" id="82535296"/>
<dbReference type="InterPro" id="IPR027304">
    <property type="entry name" value="Trigger_fact/SurA_dom_sf"/>
</dbReference>
<dbReference type="InterPro" id="IPR055131">
    <property type="entry name" value="Cj1289-like_C"/>
</dbReference>
<organism evidence="3 4">
    <name type="scientific">Helicobacter ganmani</name>
    <dbReference type="NCBI Taxonomy" id="60246"/>
    <lineage>
        <taxon>Bacteria</taxon>
        <taxon>Pseudomonadati</taxon>
        <taxon>Campylobacterota</taxon>
        <taxon>Epsilonproteobacteria</taxon>
        <taxon>Campylobacterales</taxon>
        <taxon>Helicobacteraceae</taxon>
        <taxon>Helicobacter</taxon>
    </lineage>
</organism>
<keyword evidence="4" id="KW-1185">Reference proteome</keyword>
<keyword evidence="1" id="KW-0732">Signal</keyword>
<sequence>MAKHKWNLKFLVYFVGFGFLLAHSSLFAAPSLVNGIAFFVNDYPVTLMEVYKIQQRDKVSQQIAIDLLINDRLHKEEIDKRKIIVNEIEIQDEIARIAKQKKATLEQVRNYIQGNGGNWEHYKEEIKRNLQKRKLYQSITQEGLRMVDEKELENYYNTHKQEFSIPQSIDVVKYFSKEAKSLEKVVQSNGKVVLPNVQKTNEVLQTMELHPQIVSAFTQGAIGRFTPIFPVSDEFVVFLIKAKNNPALLPYDNVRNVVLQKIMEQKEDYLIYEYFEKLRSNAKVNIVRLN</sequence>
<dbReference type="EMBL" id="NXLS01000002">
    <property type="protein sequence ID" value="RDU63845.1"/>
    <property type="molecule type" value="Genomic_DNA"/>
</dbReference>
<evidence type="ECO:0000259" key="2">
    <source>
        <dbReference type="Pfam" id="PF22506"/>
    </source>
</evidence>
<dbReference type="Gene3D" id="1.10.4030.10">
    <property type="entry name" value="Porin chaperone SurA, peptide-binding domain"/>
    <property type="match status" value="1"/>
</dbReference>
<dbReference type="Pfam" id="PF22506">
    <property type="entry name" value="Cj1289-like_C"/>
    <property type="match status" value="1"/>
</dbReference>
<dbReference type="InterPro" id="IPR050280">
    <property type="entry name" value="OMP_Chaperone_SurA"/>
</dbReference>
<evidence type="ECO:0000313" key="3">
    <source>
        <dbReference type="EMBL" id="RDU63845.1"/>
    </source>
</evidence>